<dbReference type="InterPro" id="IPR036922">
    <property type="entry name" value="Rieske_2Fe-2S_sf"/>
</dbReference>
<evidence type="ECO:0000256" key="1">
    <source>
        <dbReference type="ARBA" id="ARBA00022714"/>
    </source>
</evidence>
<evidence type="ECO:0000256" key="6">
    <source>
        <dbReference type="SAM" id="MobiDB-lite"/>
    </source>
</evidence>
<organism evidence="8 9">
    <name type="scientific">Halobellus salinus</name>
    <dbReference type="NCBI Taxonomy" id="931585"/>
    <lineage>
        <taxon>Archaea</taxon>
        <taxon>Methanobacteriati</taxon>
        <taxon>Methanobacteriota</taxon>
        <taxon>Stenosarchaea group</taxon>
        <taxon>Halobacteria</taxon>
        <taxon>Halobacteriales</taxon>
        <taxon>Haloferacaceae</taxon>
        <taxon>Halobellus</taxon>
    </lineage>
</organism>
<gene>
    <name evidence="8" type="ORF">GCM10008995_09970</name>
</gene>
<feature type="domain" description="Rieske" evidence="7">
    <location>
        <begin position="245"/>
        <end position="328"/>
    </location>
</feature>
<feature type="region of interest" description="Disordered" evidence="6">
    <location>
        <begin position="90"/>
        <end position="113"/>
    </location>
</feature>
<name>A0A830E8M6_9EURY</name>
<evidence type="ECO:0000256" key="4">
    <source>
        <dbReference type="ARBA" id="ARBA00023014"/>
    </source>
</evidence>
<dbReference type="AlphaFoldDB" id="A0A830E8M6"/>
<reference evidence="8" key="2">
    <citation type="submission" date="2020-09" db="EMBL/GenBank/DDBJ databases">
        <authorList>
            <person name="Sun Q."/>
            <person name="Ohkuma M."/>
        </authorList>
    </citation>
    <scope>NUCLEOTIDE SEQUENCE</scope>
    <source>
        <strain evidence="8">JCM 14359</strain>
    </source>
</reference>
<dbReference type="InterPro" id="IPR006311">
    <property type="entry name" value="TAT_signal"/>
</dbReference>
<dbReference type="SUPFAM" id="SSF50022">
    <property type="entry name" value="ISP domain"/>
    <property type="match status" value="1"/>
</dbReference>
<evidence type="ECO:0000313" key="8">
    <source>
        <dbReference type="EMBL" id="GGJ02233.1"/>
    </source>
</evidence>
<dbReference type="InterPro" id="IPR017941">
    <property type="entry name" value="Rieske_2Fe-2S"/>
</dbReference>
<protein>
    <submittedName>
        <fullName evidence="8">Cytochrome b</fullName>
    </submittedName>
</protein>
<dbReference type="InterPro" id="IPR014349">
    <property type="entry name" value="Rieske_Fe-S_prot"/>
</dbReference>
<evidence type="ECO:0000256" key="5">
    <source>
        <dbReference type="ARBA" id="ARBA00023157"/>
    </source>
</evidence>
<proteinExistence type="predicted"/>
<keyword evidence="1" id="KW-0001">2Fe-2S</keyword>
<keyword evidence="9" id="KW-1185">Reference proteome</keyword>
<dbReference type="GO" id="GO:0046872">
    <property type="term" value="F:metal ion binding"/>
    <property type="evidence" value="ECO:0007669"/>
    <property type="project" value="UniProtKB-KW"/>
</dbReference>
<keyword evidence="5" id="KW-1015">Disulfide bond</keyword>
<comment type="caution">
    <text evidence="8">The sequence shown here is derived from an EMBL/GenBank/DDBJ whole genome shotgun (WGS) entry which is preliminary data.</text>
</comment>
<dbReference type="PROSITE" id="PS51296">
    <property type="entry name" value="RIESKE"/>
    <property type="match status" value="1"/>
</dbReference>
<feature type="region of interest" description="Disordered" evidence="6">
    <location>
        <begin position="22"/>
        <end position="60"/>
    </location>
</feature>
<evidence type="ECO:0000256" key="2">
    <source>
        <dbReference type="ARBA" id="ARBA00022723"/>
    </source>
</evidence>
<feature type="compositionally biased region" description="Basic and acidic residues" evidence="6">
    <location>
        <begin position="42"/>
        <end position="60"/>
    </location>
</feature>
<dbReference type="EMBL" id="BMOC01000004">
    <property type="protein sequence ID" value="GGJ02233.1"/>
    <property type="molecule type" value="Genomic_DNA"/>
</dbReference>
<feature type="compositionally biased region" description="Basic residues" evidence="6">
    <location>
        <begin position="31"/>
        <end position="41"/>
    </location>
</feature>
<evidence type="ECO:0000256" key="3">
    <source>
        <dbReference type="ARBA" id="ARBA00023004"/>
    </source>
</evidence>
<dbReference type="Gene3D" id="2.102.10.10">
    <property type="entry name" value="Rieske [2Fe-2S] iron-sulphur domain"/>
    <property type="match status" value="1"/>
</dbReference>
<accession>A0A830E8M6</accession>
<dbReference type="PROSITE" id="PS51318">
    <property type="entry name" value="TAT"/>
    <property type="match status" value="1"/>
</dbReference>
<evidence type="ECO:0000259" key="7">
    <source>
        <dbReference type="PROSITE" id="PS51296"/>
    </source>
</evidence>
<dbReference type="PANTHER" id="PTHR10134">
    <property type="entry name" value="CYTOCHROME B-C1 COMPLEX SUBUNIT RIESKE, MITOCHONDRIAL"/>
    <property type="match status" value="1"/>
</dbReference>
<evidence type="ECO:0000313" key="9">
    <source>
        <dbReference type="Proteomes" id="UP000653099"/>
    </source>
</evidence>
<dbReference type="GO" id="GO:0051537">
    <property type="term" value="F:2 iron, 2 sulfur cluster binding"/>
    <property type="evidence" value="ECO:0007669"/>
    <property type="project" value="UniProtKB-KW"/>
</dbReference>
<keyword evidence="2" id="KW-0479">Metal-binding</keyword>
<reference evidence="8" key="1">
    <citation type="journal article" date="2014" name="Int. J. Syst. Evol. Microbiol.">
        <title>Complete genome sequence of Corynebacterium casei LMG S-19264T (=DSM 44701T), isolated from a smear-ripened cheese.</title>
        <authorList>
            <consortium name="US DOE Joint Genome Institute (JGI-PGF)"/>
            <person name="Walter F."/>
            <person name="Albersmeier A."/>
            <person name="Kalinowski J."/>
            <person name="Ruckert C."/>
        </authorList>
    </citation>
    <scope>NUCLEOTIDE SEQUENCE</scope>
    <source>
        <strain evidence="8">JCM 14359</strain>
    </source>
</reference>
<keyword evidence="4" id="KW-0411">Iron-sulfur</keyword>
<dbReference type="Proteomes" id="UP000653099">
    <property type="component" value="Unassembled WGS sequence"/>
</dbReference>
<sequence length="328" mass="35560">MSSPNRRRQACGASGVRWVARPAAGGDTTVGRRRPGRHPFYRRAEDSGMSESDKYPAESGRRRFVKGVVGGAALAGVGATGAAAINSATQASGAGGGSTQAFAIENTDGPAPRGMPQIPVEIDDEGYLKGAWPEVTTEQQGGVSVKVAEAEDFKGSGQTYSTEWFQYCGVESYAGVQPDYDSDNYFRVGSNPGYEWQSEAYSEGDRLHVDDFSDYQEWSNGVGDPGIGKGATGRWRSEDAEDVIPIQVIKSDRVEDLAQQDPWLEASTQEGFVAWLNKCTHFCCVPKYKSEGSAKFGGENEVYCQCHQSIYDPFSIVQTLFVARPRPE</sequence>
<keyword evidence="3" id="KW-0408">Iron</keyword>